<keyword evidence="12" id="KW-0479">Metal-binding</keyword>
<evidence type="ECO:0000256" key="13">
    <source>
        <dbReference type="ARBA" id="ARBA00022741"/>
    </source>
</evidence>
<organism evidence="25 26">
    <name type="scientific">Macrostomum lignano</name>
    <dbReference type="NCBI Taxonomy" id="282301"/>
    <lineage>
        <taxon>Eukaryota</taxon>
        <taxon>Metazoa</taxon>
        <taxon>Spiralia</taxon>
        <taxon>Lophotrochozoa</taxon>
        <taxon>Platyhelminthes</taxon>
        <taxon>Rhabditophora</taxon>
        <taxon>Macrostomorpha</taxon>
        <taxon>Macrostomida</taxon>
        <taxon>Macrostomidae</taxon>
        <taxon>Macrostomum</taxon>
    </lineage>
</organism>
<evidence type="ECO:0000256" key="19">
    <source>
        <dbReference type="ARBA" id="ARBA00023211"/>
    </source>
</evidence>
<keyword evidence="14" id="KW-0418">Kinase</keyword>
<dbReference type="GO" id="GO:0005829">
    <property type="term" value="C:cytosol"/>
    <property type="evidence" value="ECO:0007669"/>
    <property type="project" value="TreeGrafter"/>
</dbReference>
<dbReference type="EC" id="2.7.1.33" evidence="7"/>
<dbReference type="Pfam" id="PF03630">
    <property type="entry name" value="Fumble"/>
    <property type="match status" value="1"/>
</dbReference>
<comment type="cofactor">
    <cofactor evidence="2">
        <name>Mn(2+)</name>
        <dbReference type="ChEBI" id="CHEBI:29035"/>
    </cofactor>
</comment>
<evidence type="ECO:0000256" key="14">
    <source>
        <dbReference type="ARBA" id="ARBA00022777"/>
    </source>
</evidence>
<accession>A0A1I8H553</accession>
<dbReference type="FunFam" id="3.30.420.40:FF:000025">
    <property type="entry name" value="pantothenate kinase 2, mitochondrial"/>
    <property type="match status" value="1"/>
</dbReference>
<keyword evidence="19" id="KW-0464">Manganese</keyword>
<comment type="pathway">
    <text evidence="5">Cofactor biosynthesis; coenzyme A biosynthesis; CoA from (R)-pantothenate: step 1/5.</text>
</comment>
<evidence type="ECO:0000259" key="24">
    <source>
        <dbReference type="Pfam" id="PF01937"/>
    </source>
</evidence>
<keyword evidence="18" id="KW-0944">Nitration</keyword>
<reference evidence="26" key="1">
    <citation type="submission" date="2016-11" db="UniProtKB">
        <authorList>
            <consortium name="WormBaseParasite"/>
        </authorList>
    </citation>
    <scope>IDENTIFICATION</scope>
</reference>
<dbReference type="PANTHER" id="PTHR12280:SF20">
    <property type="entry name" value="4'-PHOSPHOPANTETHEINE PHOSPHATASE"/>
    <property type="match status" value="1"/>
</dbReference>
<comment type="similarity">
    <text evidence="23">Belongs to the type II pantothenate kinase family.</text>
</comment>
<name>A0A1I8H553_9PLAT</name>
<evidence type="ECO:0000256" key="3">
    <source>
        <dbReference type="ARBA" id="ARBA00001967"/>
    </source>
</evidence>
<feature type="domain" description="Damage-control phosphatase ARMT1-like metal-binding" evidence="24">
    <location>
        <begin position="514"/>
        <end position="769"/>
    </location>
</feature>
<evidence type="ECO:0000256" key="15">
    <source>
        <dbReference type="ARBA" id="ARBA00022801"/>
    </source>
</evidence>
<comment type="catalytic activity">
    <reaction evidence="20">
        <text>(R)-4'-phospho-S-sulfopantetheine + H2O = (R)-S-sulfopantetheine + phosphate</text>
        <dbReference type="Rhea" id="RHEA:68340"/>
        <dbReference type="ChEBI" id="CHEBI:15377"/>
        <dbReference type="ChEBI" id="CHEBI:43474"/>
        <dbReference type="ChEBI" id="CHEBI:177302"/>
        <dbReference type="ChEBI" id="CHEBI:177303"/>
    </reaction>
    <physiologicalReaction direction="left-to-right" evidence="20">
        <dbReference type="Rhea" id="RHEA:68341"/>
    </physiologicalReaction>
</comment>
<keyword evidence="15" id="KW-0378">Hydrolase</keyword>
<evidence type="ECO:0000256" key="20">
    <source>
        <dbReference type="ARBA" id="ARBA00029347"/>
    </source>
</evidence>
<evidence type="ECO:0000313" key="26">
    <source>
        <dbReference type="WBParaSite" id="maker-uti_cns_0004490-snap-gene-0.5-mRNA-1"/>
    </source>
</evidence>
<dbReference type="Pfam" id="PF01937">
    <property type="entry name" value="ARMT1-like_dom"/>
    <property type="match status" value="1"/>
</dbReference>
<dbReference type="GO" id="GO:0005634">
    <property type="term" value="C:nucleus"/>
    <property type="evidence" value="ECO:0007669"/>
    <property type="project" value="TreeGrafter"/>
</dbReference>
<comment type="subcellular location">
    <subcellularLocation>
        <location evidence="4">Cytoplasm</location>
    </subcellularLocation>
</comment>
<keyword evidence="16" id="KW-0067">ATP-binding</keyword>
<evidence type="ECO:0000256" key="16">
    <source>
        <dbReference type="ARBA" id="ARBA00022840"/>
    </source>
</evidence>
<evidence type="ECO:0000256" key="7">
    <source>
        <dbReference type="ARBA" id="ARBA00012102"/>
    </source>
</evidence>
<dbReference type="WBParaSite" id="maker-uti_cns_0004490-snap-gene-0.5-mRNA-1">
    <property type="protein sequence ID" value="maker-uti_cns_0004490-snap-gene-0.5-mRNA-1"/>
    <property type="gene ID" value="maker-uti_cns_0004490-snap-gene-0.5"/>
</dbReference>
<sequence>NTSEYCSSIAISELSADVLRDLPTAQRFALDIGGSLSKIVYQSKRKWRKTFVVYDENTDSHLYSTQELEKEADCLHFIKFETRLLENCLDFIYDNLKGSDGRGLEILRNSPLRVTGGGAHKYRLAIEAKLGCVVEKEDEMTCLVRGCAFMLKHIPGELFSYEHDSSPPCCFADELSDGGEPFLLVNIGSGVSMLKVENETTFTRIGGTSLGGGTFWGLGSLLAGTSDFDELLEIASQGDHRNVDMLVGDIYGSESASSVHGLSADIIASSFGKASKADCKEFSKPDLLRSLLITVSNNIGQLAFLYASRHQLRRIVFAGFFIRGHLLTMRTLTYGVNFWSQGSVKAYFLRHEGYLGAIGAFVRGLEKDRRIGVLTGSWAENLCTSSSFDVGSWQGMAALELDKRKELTDFPLLRDRLDYVPDTWDLSQSCQQFQAAFQSARLNPPPSQDLSAREYWLNCFEASIDRHQQRAVLSQPDSPSATERGEAFRLAYQNFFKEARANPVAFGQLTVRRILDVQEHCLRESGFPDPFWVLKREENEVALDGLQSRLSHLASLPSADLPAALIRGLLGGNVFDWGAGRVAELLAEHGKQFGLNEAMEQLQPRPWLVDDLDAWTSRLKAGVYTCAIVFVDNSGCDLLLGVLPFAIDLLDRGVKVILAANHGPALNDVTIFELRALIRRVGSFVPRVADALSSGRLLLAGTGSSSPCLDLRYVSVEVADACRQEQVDLVVIEGMGRAVHTNLYAKFSCDCLKLAVLKNAWLADRLGGNLFSVICSFEPAAAAAVG</sequence>
<dbReference type="NCBIfam" id="TIGR00555">
    <property type="entry name" value="panK_eukar"/>
    <property type="match status" value="1"/>
</dbReference>
<dbReference type="SUPFAM" id="SSF53067">
    <property type="entry name" value="Actin-like ATPase domain"/>
    <property type="match status" value="2"/>
</dbReference>
<evidence type="ECO:0000256" key="4">
    <source>
        <dbReference type="ARBA" id="ARBA00004496"/>
    </source>
</evidence>
<keyword evidence="25" id="KW-1185">Reference proteome</keyword>
<dbReference type="Gene3D" id="3.40.50.10880">
    <property type="entry name" value="Uncharacterised protein PF01937, DUF89, domain 3"/>
    <property type="match status" value="1"/>
</dbReference>
<evidence type="ECO:0000256" key="11">
    <source>
        <dbReference type="ARBA" id="ARBA00022679"/>
    </source>
</evidence>
<evidence type="ECO:0000256" key="17">
    <source>
        <dbReference type="ARBA" id="ARBA00022993"/>
    </source>
</evidence>
<dbReference type="InterPro" id="IPR043129">
    <property type="entry name" value="ATPase_NBD"/>
</dbReference>
<evidence type="ECO:0000256" key="1">
    <source>
        <dbReference type="ARBA" id="ARBA00001206"/>
    </source>
</evidence>
<proteinExistence type="inferred from homology"/>
<keyword evidence="11" id="KW-0808">Transferase</keyword>
<comment type="cofactor">
    <cofactor evidence="3">
        <name>Ni(2+)</name>
        <dbReference type="ChEBI" id="CHEBI:49786"/>
    </cofactor>
</comment>
<dbReference type="SUPFAM" id="SSF111321">
    <property type="entry name" value="AF1104-like"/>
    <property type="match status" value="1"/>
</dbReference>
<evidence type="ECO:0000256" key="21">
    <source>
        <dbReference type="ARBA" id="ARBA00032948"/>
    </source>
</evidence>
<dbReference type="Gene3D" id="3.30.420.510">
    <property type="match status" value="1"/>
</dbReference>
<dbReference type="InterPro" id="IPR035073">
    <property type="entry name" value="At2g17340_3_helix_bundle"/>
</dbReference>
<dbReference type="GO" id="GO:0046872">
    <property type="term" value="F:metal ion binding"/>
    <property type="evidence" value="ECO:0007669"/>
    <property type="project" value="UniProtKB-KW"/>
</dbReference>
<keyword evidence="9" id="KW-0963">Cytoplasm</keyword>
<dbReference type="GO" id="GO:0004594">
    <property type="term" value="F:pantothenate kinase activity"/>
    <property type="evidence" value="ECO:0007669"/>
    <property type="project" value="UniProtKB-EC"/>
</dbReference>
<evidence type="ECO:0000256" key="22">
    <source>
        <dbReference type="ARBA" id="ARBA00046055"/>
    </source>
</evidence>
<keyword evidence="10" id="KW-0533">Nickel</keyword>
<dbReference type="Proteomes" id="UP000095280">
    <property type="component" value="Unplaced"/>
</dbReference>
<evidence type="ECO:0000256" key="2">
    <source>
        <dbReference type="ARBA" id="ARBA00001936"/>
    </source>
</evidence>
<keyword evidence="17" id="KW-0173">Coenzyme A biosynthesis</keyword>
<evidence type="ECO:0000256" key="9">
    <source>
        <dbReference type="ARBA" id="ARBA00022490"/>
    </source>
</evidence>
<dbReference type="InterPro" id="IPR036075">
    <property type="entry name" value="ARMT-1-like_metal-bd_sf"/>
</dbReference>
<evidence type="ECO:0000256" key="10">
    <source>
        <dbReference type="ARBA" id="ARBA00022596"/>
    </source>
</evidence>
<evidence type="ECO:0000256" key="18">
    <source>
        <dbReference type="ARBA" id="ARBA00023074"/>
    </source>
</evidence>
<protein>
    <recommendedName>
        <fullName evidence="8">4'-phosphopantetheine phosphatase</fullName>
        <ecNumber evidence="7">2.7.1.33</ecNumber>
    </recommendedName>
    <alternativeName>
        <fullName evidence="21">Inactive pantothenic acid kinase 4</fullName>
    </alternativeName>
</protein>
<dbReference type="CDD" id="cd24123">
    <property type="entry name" value="ASKHA_NBD_PanK-II_Pank4"/>
    <property type="match status" value="1"/>
</dbReference>
<dbReference type="GO" id="GO:0015937">
    <property type="term" value="P:coenzyme A biosynthetic process"/>
    <property type="evidence" value="ECO:0007669"/>
    <property type="project" value="UniProtKB-KW"/>
</dbReference>
<evidence type="ECO:0000256" key="8">
    <source>
        <dbReference type="ARBA" id="ARBA00019490"/>
    </source>
</evidence>
<dbReference type="Gene3D" id="1.20.1700.10">
    <property type="entry name" value="AF1104-like"/>
    <property type="match status" value="1"/>
</dbReference>
<dbReference type="Gene3D" id="3.30.420.40">
    <property type="match status" value="1"/>
</dbReference>
<dbReference type="GO" id="GO:0016787">
    <property type="term" value="F:hydrolase activity"/>
    <property type="evidence" value="ECO:0007669"/>
    <property type="project" value="UniProtKB-KW"/>
</dbReference>
<comment type="function">
    <text evidence="22">Phosphatase which shows a preference for 4'-phosphopantetheine and its oxidatively damaged forms (sulfonate or S-sulfonate), providing strong indirect evidence that the phosphatase activity pre-empts damage in the coenzyme A (CoA) pathway. Hydrolyzing excess 4'-phosphopantetheine could constitute a directed overflow mechanism to prevent its oxidation to the S-sulfonate, sulfonate, or other forms. Hydrolyzing 4'-phosphopantetheine sulfonate or S-sulfonate would forestall their conversion to inactive forms of CoA and acyl carrier protein. May play a role in the physiological regulation of CoA intracellular levels.</text>
</comment>
<evidence type="ECO:0000256" key="6">
    <source>
        <dbReference type="ARBA" id="ARBA00011388"/>
    </source>
</evidence>
<dbReference type="GO" id="GO:0005524">
    <property type="term" value="F:ATP binding"/>
    <property type="evidence" value="ECO:0007669"/>
    <property type="project" value="UniProtKB-KW"/>
</dbReference>
<dbReference type="AlphaFoldDB" id="A0A1I8H553"/>
<evidence type="ECO:0000256" key="23">
    <source>
        <dbReference type="ARBA" id="ARBA00060870"/>
    </source>
</evidence>
<evidence type="ECO:0000256" key="12">
    <source>
        <dbReference type="ARBA" id="ARBA00022723"/>
    </source>
</evidence>
<evidence type="ECO:0000256" key="5">
    <source>
        <dbReference type="ARBA" id="ARBA00005225"/>
    </source>
</evidence>
<comment type="subunit">
    <text evidence="6">Homodimer. Interacts with PKM.</text>
</comment>
<comment type="catalytic activity">
    <reaction evidence="1">
        <text>(R)-pantothenate + ATP = (R)-4'-phosphopantothenate + ADP + H(+)</text>
        <dbReference type="Rhea" id="RHEA:16373"/>
        <dbReference type="ChEBI" id="CHEBI:10986"/>
        <dbReference type="ChEBI" id="CHEBI:15378"/>
        <dbReference type="ChEBI" id="CHEBI:29032"/>
        <dbReference type="ChEBI" id="CHEBI:30616"/>
        <dbReference type="ChEBI" id="CHEBI:456216"/>
        <dbReference type="EC" id="2.7.1.33"/>
    </reaction>
</comment>
<keyword evidence="13" id="KW-0547">Nucleotide-binding</keyword>
<dbReference type="InterPro" id="IPR002791">
    <property type="entry name" value="ARMT1-like_metal-bd"/>
</dbReference>
<evidence type="ECO:0000313" key="25">
    <source>
        <dbReference type="Proteomes" id="UP000095280"/>
    </source>
</evidence>
<dbReference type="PANTHER" id="PTHR12280">
    <property type="entry name" value="PANTOTHENATE KINASE"/>
    <property type="match status" value="1"/>
</dbReference>
<dbReference type="InterPro" id="IPR004567">
    <property type="entry name" value="Type_II_PanK"/>
</dbReference>